<dbReference type="HOGENOM" id="CLU_1116765_0_0_1"/>
<dbReference type="FunCoup" id="T1EMS2">
    <property type="interactions" value="1678"/>
</dbReference>
<dbReference type="InterPro" id="IPR016130">
    <property type="entry name" value="Tyr_Pase_AS"/>
</dbReference>
<evidence type="ECO:0000256" key="1">
    <source>
        <dbReference type="ARBA" id="ARBA00008601"/>
    </source>
</evidence>
<dbReference type="OrthoDB" id="2017893at2759"/>
<dbReference type="InParanoid" id="T1EMS2"/>
<dbReference type="PANTHER" id="PTHR45848:SF4">
    <property type="entry name" value="DUAL SPECIFICITY PROTEIN PHOSPHATASE 12"/>
    <property type="match status" value="1"/>
</dbReference>
<evidence type="ECO:0000256" key="2">
    <source>
        <dbReference type="ARBA" id="ARBA00013064"/>
    </source>
</evidence>
<dbReference type="GO" id="GO:0004725">
    <property type="term" value="F:protein tyrosine phosphatase activity"/>
    <property type="evidence" value="ECO:0007669"/>
    <property type="project" value="UniProtKB-EC"/>
</dbReference>
<comment type="similarity">
    <text evidence="1">Belongs to the protein-tyrosine phosphatase family. Non-receptor class dual specificity subfamily.</text>
</comment>
<keyword evidence="3" id="KW-0378">Hydrolase</keyword>
<dbReference type="CTD" id="20197872"/>
<feature type="domain" description="Tyrosine specific protein phosphatases" evidence="6">
    <location>
        <begin position="73"/>
        <end position="135"/>
    </location>
</feature>
<reference evidence="8" key="3">
    <citation type="submission" date="2015-06" db="UniProtKB">
        <authorList>
            <consortium name="EnsemblMetazoa"/>
        </authorList>
    </citation>
    <scope>IDENTIFICATION</scope>
</reference>
<dbReference type="InterPro" id="IPR020422">
    <property type="entry name" value="TYR_PHOSPHATASE_DUAL_dom"/>
</dbReference>
<evidence type="ECO:0000313" key="7">
    <source>
        <dbReference type="EMBL" id="ESO12027.1"/>
    </source>
</evidence>
<dbReference type="KEGG" id="hro:HELRODRAFT_158430"/>
<keyword evidence="9" id="KW-1185">Reference proteome</keyword>
<dbReference type="EC" id="3.1.3.48" evidence="2"/>
<protein>
    <recommendedName>
        <fullName evidence="2">protein-tyrosine-phosphatase</fullName>
        <ecNumber evidence="2">3.1.3.48</ecNumber>
    </recommendedName>
</protein>
<feature type="domain" description="Tyrosine-protein phosphatase" evidence="5">
    <location>
        <begin position="1"/>
        <end position="156"/>
    </location>
</feature>
<dbReference type="SMART" id="SM00195">
    <property type="entry name" value="DSPc"/>
    <property type="match status" value="1"/>
</dbReference>
<dbReference type="EMBL" id="KB095811">
    <property type="protein sequence ID" value="ESO12027.1"/>
    <property type="molecule type" value="Genomic_DNA"/>
</dbReference>
<dbReference type="InterPro" id="IPR029021">
    <property type="entry name" value="Prot-tyrosine_phosphatase-like"/>
</dbReference>
<accession>T1EMS2</accession>
<keyword evidence="4" id="KW-0904">Protein phosphatase</keyword>
<evidence type="ECO:0000313" key="9">
    <source>
        <dbReference type="Proteomes" id="UP000015101"/>
    </source>
</evidence>
<proteinExistence type="inferred from homology"/>
<reference evidence="7 9" key="2">
    <citation type="journal article" date="2013" name="Nature">
        <title>Insights into bilaterian evolution from three spiralian genomes.</title>
        <authorList>
            <person name="Simakov O."/>
            <person name="Marletaz F."/>
            <person name="Cho S.J."/>
            <person name="Edsinger-Gonzales E."/>
            <person name="Havlak P."/>
            <person name="Hellsten U."/>
            <person name="Kuo D.H."/>
            <person name="Larsson T."/>
            <person name="Lv J."/>
            <person name="Arendt D."/>
            <person name="Savage R."/>
            <person name="Osoegawa K."/>
            <person name="de Jong P."/>
            <person name="Grimwood J."/>
            <person name="Chapman J.A."/>
            <person name="Shapiro H."/>
            <person name="Aerts A."/>
            <person name="Otillar R.P."/>
            <person name="Terry A.Y."/>
            <person name="Boore J.L."/>
            <person name="Grigoriev I.V."/>
            <person name="Lindberg D.R."/>
            <person name="Seaver E.C."/>
            <person name="Weisblat D.A."/>
            <person name="Putnam N.H."/>
            <person name="Rokhsar D.S."/>
        </authorList>
    </citation>
    <scope>NUCLEOTIDE SEQUENCE</scope>
</reference>
<evidence type="ECO:0000313" key="8">
    <source>
        <dbReference type="EnsemblMetazoa" id="HelroP158430"/>
    </source>
</evidence>
<dbReference type="GeneID" id="20197872"/>
<dbReference type="STRING" id="6412.T1EMS2"/>
<evidence type="ECO:0000259" key="6">
    <source>
        <dbReference type="PROSITE" id="PS50056"/>
    </source>
</evidence>
<gene>
    <name evidence="8" type="primary">20197872</name>
    <name evidence="7" type="ORF">HELRODRAFT_158430</name>
</gene>
<dbReference type="PANTHER" id="PTHR45848">
    <property type="entry name" value="DUAL SPECIFICITY PROTEIN PHOSPHATASE 12 FAMILY MEMBER"/>
    <property type="match status" value="1"/>
</dbReference>
<dbReference type="Pfam" id="PF00782">
    <property type="entry name" value="DSPc"/>
    <property type="match status" value="1"/>
</dbReference>
<dbReference type="PROSITE" id="PS50056">
    <property type="entry name" value="TYR_PHOSPHATASE_2"/>
    <property type="match status" value="1"/>
</dbReference>
<sequence length="249" mass="28596">MEMTLTICLLTCGILYKRRIMYILLSCSLPHNVDTHPKFHGLSLFVVENKPLPKEVQMVKRYLHVYCLDSEHFNILRHLNECLEFMDEGISAGDLVLVHCNAGMSRSGSVMIAFLMRQLSLTYLDASVYAKKMRPLISPNPGFVEQLKLFEQMGNVVDDGNDLYRRYCLNLFSEMIISTQNFSSLDEILWAADPVVNHTPVSLFKCKACRRPLFKHSNLIKHNVENSTVKMNNHVSEMSLQARLVLLDR</sequence>
<dbReference type="Proteomes" id="UP000015101">
    <property type="component" value="Unassembled WGS sequence"/>
</dbReference>
<dbReference type="InterPro" id="IPR000340">
    <property type="entry name" value="Dual-sp_phosphatase_cat-dom"/>
</dbReference>
<evidence type="ECO:0000256" key="4">
    <source>
        <dbReference type="ARBA" id="ARBA00022912"/>
    </source>
</evidence>
<name>T1EMS2_HELRO</name>
<dbReference type="SUPFAM" id="SSF52799">
    <property type="entry name" value="(Phosphotyrosine protein) phosphatases II"/>
    <property type="match status" value="1"/>
</dbReference>
<dbReference type="PROSITE" id="PS50054">
    <property type="entry name" value="TYR_PHOSPHATASE_DUAL"/>
    <property type="match status" value="1"/>
</dbReference>
<dbReference type="OMA" id="RCRHELA"/>
<dbReference type="eggNOG" id="KOG1716">
    <property type="taxonomic scope" value="Eukaryota"/>
</dbReference>
<evidence type="ECO:0000259" key="5">
    <source>
        <dbReference type="PROSITE" id="PS50054"/>
    </source>
</evidence>
<dbReference type="RefSeq" id="XP_009008747.1">
    <property type="nucleotide sequence ID" value="XM_009010499.1"/>
</dbReference>
<dbReference type="AlphaFoldDB" id="T1EMS2"/>
<dbReference type="EnsemblMetazoa" id="HelroT158430">
    <property type="protein sequence ID" value="HelroP158430"/>
    <property type="gene ID" value="HelroG158430"/>
</dbReference>
<dbReference type="PROSITE" id="PS00383">
    <property type="entry name" value="TYR_PHOSPHATASE_1"/>
    <property type="match status" value="1"/>
</dbReference>
<dbReference type="GO" id="GO:0005634">
    <property type="term" value="C:nucleus"/>
    <property type="evidence" value="ECO:0000318"/>
    <property type="project" value="GO_Central"/>
</dbReference>
<reference evidence="9" key="1">
    <citation type="submission" date="2012-12" db="EMBL/GenBank/DDBJ databases">
        <authorList>
            <person name="Hellsten U."/>
            <person name="Grimwood J."/>
            <person name="Chapman J.A."/>
            <person name="Shapiro H."/>
            <person name="Aerts A."/>
            <person name="Otillar R.P."/>
            <person name="Terry A.Y."/>
            <person name="Boore J.L."/>
            <person name="Simakov O."/>
            <person name="Marletaz F."/>
            <person name="Cho S.-J."/>
            <person name="Edsinger-Gonzales E."/>
            <person name="Havlak P."/>
            <person name="Kuo D.-H."/>
            <person name="Larsson T."/>
            <person name="Lv J."/>
            <person name="Arendt D."/>
            <person name="Savage R."/>
            <person name="Osoegawa K."/>
            <person name="de Jong P."/>
            <person name="Lindberg D.R."/>
            <person name="Seaver E.C."/>
            <person name="Weisblat D.A."/>
            <person name="Putnam N.H."/>
            <person name="Grigoriev I.V."/>
            <person name="Rokhsar D.S."/>
        </authorList>
    </citation>
    <scope>NUCLEOTIDE SEQUENCE</scope>
</reference>
<dbReference type="InterPro" id="IPR000387">
    <property type="entry name" value="Tyr_Pase_dom"/>
</dbReference>
<evidence type="ECO:0000256" key="3">
    <source>
        <dbReference type="ARBA" id="ARBA00022801"/>
    </source>
</evidence>
<organism evidence="8 9">
    <name type="scientific">Helobdella robusta</name>
    <name type="common">Californian leech</name>
    <dbReference type="NCBI Taxonomy" id="6412"/>
    <lineage>
        <taxon>Eukaryota</taxon>
        <taxon>Metazoa</taxon>
        <taxon>Spiralia</taxon>
        <taxon>Lophotrochozoa</taxon>
        <taxon>Annelida</taxon>
        <taxon>Clitellata</taxon>
        <taxon>Hirudinea</taxon>
        <taxon>Rhynchobdellida</taxon>
        <taxon>Glossiphoniidae</taxon>
        <taxon>Helobdella</taxon>
    </lineage>
</organism>
<dbReference type="EMBL" id="AMQM01000035">
    <property type="status" value="NOT_ANNOTATED_CDS"/>
    <property type="molecule type" value="Genomic_DNA"/>
</dbReference>
<dbReference type="GO" id="GO:0008138">
    <property type="term" value="F:protein tyrosine/serine/threonine phosphatase activity"/>
    <property type="evidence" value="ECO:0000318"/>
    <property type="project" value="GO_Central"/>
</dbReference>
<dbReference type="Gene3D" id="3.90.190.10">
    <property type="entry name" value="Protein tyrosine phosphatase superfamily"/>
    <property type="match status" value="1"/>
</dbReference>
<dbReference type="EMBL" id="AMQM01000036">
    <property type="status" value="NOT_ANNOTATED_CDS"/>
    <property type="molecule type" value="Genomic_DNA"/>
</dbReference>